<evidence type="ECO:0000256" key="4">
    <source>
        <dbReference type="ARBA" id="ARBA00022833"/>
    </source>
</evidence>
<reference evidence="6 7" key="1">
    <citation type="submission" date="2024-02" db="EMBL/GenBank/DDBJ databases">
        <title>Discinaceae phylogenomics.</title>
        <authorList>
            <person name="Dirks A.C."/>
            <person name="James T.Y."/>
        </authorList>
    </citation>
    <scope>NUCLEOTIDE SEQUENCE [LARGE SCALE GENOMIC DNA]</scope>
    <source>
        <strain evidence="6 7">ACD0624</strain>
    </source>
</reference>
<dbReference type="InterPro" id="IPR024079">
    <property type="entry name" value="MetalloPept_cat_dom_sf"/>
</dbReference>
<evidence type="ECO:0000313" key="6">
    <source>
        <dbReference type="EMBL" id="KAL0639470.1"/>
    </source>
</evidence>
<keyword evidence="4" id="KW-0862">Zinc</keyword>
<dbReference type="Proteomes" id="UP001447188">
    <property type="component" value="Unassembled WGS sequence"/>
</dbReference>
<evidence type="ECO:0000256" key="3">
    <source>
        <dbReference type="ARBA" id="ARBA00022801"/>
    </source>
</evidence>
<keyword evidence="1" id="KW-0645">Protease</keyword>
<evidence type="ECO:0000313" key="7">
    <source>
        <dbReference type="Proteomes" id="UP001447188"/>
    </source>
</evidence>
<sequence length="241" mass="26854">MSVSILSSEEIADLHICTQLSANPDVTLPPCNRLTPESRLALTTTTFWDRNFTITVLLLGGSPHIQSKVQQYALEWNNHSSVQLQFVDSGPATIRVSFAPGGSWSYIGLDNLTIGQDYPTMNFGWLTDSSSEADISSVVLHEFGHALGCVHEHQSPNANIQWNVPLLYQYYAQTNGWSPEMVDRNIIQQYPAFATAASEWDDRSIMLYAFPAFLTLNGVGTDFNTVLSEKDTLFIREIYPA</sequence>
<proteinExistence type="predicted"/>
<dbReference type="Pfam" id="PF00413">
    <property type="entry name" value="Peptidase_M10"/>
    <property type="match status" value="1"/>
</dbReference>
<keyword evidence="3" id="KW-0378">Hydrolase</keyword>
<keyword evidence="2" id="KW-0479">Metal-binding</keyword>
<accession>A0ABR3GU51</accession>
<gene>
    <name evidence="6" type="ORF">Q9L58_001499</name>
</gene>
<dbReference type="InterPro" id="IPR001818">
    <property type="entry name" value="Pept_M10_metallopeptidase"/>
</dbReference>
<dbReference type="SMART" id="SM00235">
    <property type="entry name" value="ZnMc"/>
    <property type="match status" value="1"/>
</dbReference>
<feature type="domain" description="Peptidase metallopeptidase" evidence="5">
    <location>
        <begin position="44"/>
        <end position="173"/>
    </location>
</feature>
<organism evidence="6 7">
    <name type="scientific">Discina gigas</name>
    <dbReference type="NCBI Taxonomy" id="1032678"/>
    <lineage>
        <taxon>Eukaryota</taxon>
        <taxon>Fungi</taxon>
        <taxon>Dikarya</taxon>
        <taxon>Ascomycota</taxon>
        <taxon>Pezizomycotina</taxon>
        <taxon>Pezizomycetes</taxon>
        <taxon>Pezizales</taxon>
        <taxon>Discinaceae</taxon>
        <taxon>Discina</taxon>
    </lineage>
</organism>
<protein>
    <recommendedName>
        <fullName evidence="5">Peptidase metallopeptidase domain-containing protein</fullName>
    </recommendedName>
</protein>
<evidence type="ECO:0000256" key="1">
    <source>
        <dbReference type="ARBA" id="ARBA00022670"/>
    </source>
</evidence>
<name>A0ABR3GU51_9PEZI</name>
<dbReference type="Gene3D" id="3.40.390.10">
    <property type="entry name" value="Collagenase (Catalytic Domain)"/>
    <property type="match status" value="1"/>
</dbReference>
<dbReference type="EMBL" id="JBBBZM010000011">
    <property type="protein sequence ID" value="KAL0639470.1"/>
    <property type="molecule type" value="Genomic_DNA"/>
</dbReference>
<comment type="caution">
    <text evidence="6">The sequence shown here is derived from an EMBL/GenBank/DDBJ whole genome shotgun (WGS) entry which is preliminary data.</text>
</comment>
<evidence type="ECO:0000259" key="5">
    <source>
        <dbReference type="SMART" id="SM00235"/>
    </source>
</evidence>
<dbReference type="SUPFAM" id="SSF55486">
    <property type="entry name" value="Metalloproteases ('zincins'), catalytic domain"/>
    <property type="match status" value="1"/>
</dbReference>
<keyword evidence="7" id="KW-1185">Reference proteome</keyword>
<evidence type="ECO:0000256" key="2">
    <source>
        <dbReference type="ARBA" id="ARBA00022723"/>
    </source>
</evidence>
<dbReference type="InterPro" id="IPR006026">
    <property type="entry name" value="Peptidase_Metallo"/>
</dbReference>